<dbReference type="InterPro" id="IPR015797">
    <property type="entry name" value="NUDIX_hydrolase-like_dom_sf"/>
</dbReference>
<accession>A0A9D9HRX5</accession>
<dbReference type="PROSITE" id="PS51462">
    <property type="entry name" value="NUDIX"/>
    <property type="match status" value="1"/>
</dbReference>
<dbReference type="CDD" id="cd04681">
    <property type="entry name" value="NUDIX_Hydrolase"/>
    <property type="match status" value="1"/>
</dbReference>
<proteinExistence type="predicted"/>
<dbReference type="Pfam" id="PF00293">
    <property type="entry name" value="NUDIX"/>
    <property type="match status" value="1"/>
</dbReference>
<reference evidence="3" key="2">
    <citation type="journal article" date="2021" name="PeerJ">
        <title>Extensive microbial diversity within the chicken gut microbiome revealed by metagenomics and culture.</title>
        <authorList>
            <person name="Gilroy R."/>
            <person name="Ravi A."/>
            <person name="Getino M."/>
            <person name="Pursley I."/>
            <person name="Horton D.L."/>
            <person name="Alikhan N.F."/>
            <person name="Baker D."/>
            <person name="Gharbi K."/>
            <person name="Hall N."/>
            <person name="Watson M."/>
            <person name="Adriaenssens E.M."/>
            <person name="Foster-Nyarko E."/>
            <person name="Jarju S."/>
            <person name="Secka A."/>
            <person name="Antonio M."/>
            <person name="Oren A."/>
            <person name="Chaudhuri R.R."/>
            <person name="La Ragione R."/>
            <person name="Hildebrand F."/>
            <person name="Pallen M.J."/>
        </authorList>
    </citation>
    <scope>NUCLEOTIDE SEQUENCE</scope>
    <source>
        <strain evidence="3">G3-3990</strain>
    </source>
</reference>
<evidence type="ECO:0000313" key="4">
    <source>
        <dbReference type="Proteomes" id="UP000823641"/>
    </source>
</evidence>
<dbReference type="EMBL" id="JADIMG010000019">
    <property type="protein sequence ID" value="MBO8459111.1"/>
    <property type="molecule type" value="Genomic_DNA"/>
</dbReference>
<dbReference type="InterPro" id="IPR000086">
    <property type="entry name" value="NUDIX_hydrolase_dom"/>
</dbReference>
<dbReference type="PANTHER" id="PTHR43222:SF9">
    <property type="entry name" value="8-OXO-(D)GTP PHOSPHATASE"/>
    <property type="match status" value="1"/>
</dbReference>
<evidence type="ECO:0000313" key="3">
    <source>
        <dbReference type="EMBL" id="MBO8459111.1"/>
    </source>
</evidence>
<reference evidence="3" key="1">
    <citation type="submission" date="2020-10" db="EMBL/GenBank/DDBJ databases">
        <authorList>
            <person name="Gilroy R."/>
        </authorList>
    </citation>
    <scope>NUCLEOTIDE SEQUENCE</scope>
    <source>
        <strain evidence="3">G3-3990</strain>
    </source>
</reference>
<organism evidence="3 4">
    <name type="scientific">Candidatus Gallipaludibacter merdavium</name>
    <dbReference type="NCBI Taxonomy" id="2840839"/>
    <lineage>
        <taxon>Bacteria</taxon>
        <taxon>Pseudomonadati</taxon>
        <taxon>Bacteroidota</taxon>
        <taxon>Bacteroidia</taxon>
        <taxon>Bacteroidales</taxon>
        <taxon>Candidatus Gallipaludibacter</taxon>
    </lineage>
</organism>
<evidence type="ECO:0000256" key="1">
    <source>
        <dbReference type="ARBA" id="ARBA00022801"/>
    </source>
</evidence>
<name>A0A9D9HRX5_9BACT</name>
<sequence>MHFKQLFKYCPVCAHNRFVENDEKSKRCEKCGFVFYQNPSAAVAAFILNDNNELLVCRRARQPFIGTLDLPGGFVDACETAEQAIKREIKEETNLEVTGLDYLFSMPNTYPYSNLDIPTLDLFYTCRSVNNEKARPSDDAAELYWIHLSELNPELFGLQSIRKAIAYYILLLSDKKIIEDIKIGLTSLARSAHFC</sequence>
<keyword evidence="1 3" id="KW-0378">Hydrolase</keyword>
<dbReference type="PANTHER" id="PTHR43222">
    <property type="entry name" value="NUDIX HYDROLASE 23"/>
    <property type="match status" value="1"/>
</dbReference>
<feature type="domain" description="Nudix hydrolase" evidence="2">
    <location>
        <begin position="38"/>
        <end position="171"/>
    </location>
</feature>
<dbReference type="Proteomes" id="UP000823641">
    <property type="component" value="Unassembled WGS sequence"/>
</dbReference>
<protein>
    <submittedName>
        <fullName evidence="3">NUDIX hydrolase</fullName>
    </submittedName>
</protein>
<comment type="caution">
    <text evidence="3">The sequence shown here is derived from an EMBL/GenBank/DDBJ whole genome shotgun (WGS) entry which is preliminary data.</text>
</comment>
<gene>
    <name evidence="3" type="ORF">IAA73_02090</name>
</gene>
<dbReference type="Gene3D" id="3.90.79.10">
    <property type="entry name" value="Nucleoside Triphosphate Pyrophosphohydrolase"/>
    <property type="match status" value="1"/>
</dbReference>
<dbReference type="AlphaFoldDB" id="A0A9D9HRX5"/>
<dbReference type="GO" id="GO:0016787">
    <property type="term" value="F:hydrolase activity"/>
    <property type="evidence" value="ECO:0007669"/>
    <property type="project" value="UniProtKB-KW"/>
</dbReference>
<dbReference type="PROSITE" id="PS00893">
    <property type="entry name" value="NUDIX_BOX"/>
    <property type="match status" value="1"/>
</dbReference>
<dbReference type="InterPro" id="IPR020084">
    <property type="entry name" value="NUDIX_hydrolase_CS"/>
</dbReference>
<evidence type="ECO:0000259" key="2">
    <source>
        <dbReference type="PROSITE" id="PS51462"/>
    </source>
</evidence>
<dbReference type="SUPFAM" id="SSF55811">
    <property type="entry name" value="Nudix"/>
    <property type="match status" value="1"/>
</dbReference>